<dbReference type="RefSeq" id="XP_022506618.1">
    <property type="nucleotide sequence ID" value="XM_022661075.1"/>
</dbReference>
<dbReference type="Proteomes" id="UP000077002">
    <property type="component" value="Unassembled WGS sequence"/>
</dbReference>
<dbReference type="AlphaFoldDB" id="A0A177ESQ0"/>
<evidence type="ECO:0000256" key="1">
    <source>
        <dbReference type="SAM" id="MobiDB-lite"/>
    </source>
</evidence>
<gene>
    <name evidence="2" type="ORF">AYO21_11178</name>
</gene>
<dbReference type="OrthoDB" id="5425374at2759"/>
<protein>
    <submittedName>
        <fullName evidence="2">Uncharacterized protein</fullName>
    </submittedName>
</protein>
<feature type="region of interest" description="Disordered" evidence="1">
    <location>
        <begin position="1"/>
        <end position="37"/>
    </location>
</feature>
<dbReference type="EMBL" id="LVKK01000147">
    <property type="protein sequence ID" value="OAG34666.1"/>
    <property type="molecule type" value="Genomic_DNA"/>
</dbReference>
<dbReference type="SUPFAM" id="SSF56672">
    <property type="entry name" value="DNA/RNA polymerases"/>
    <property type="match status" value="1"/>
</dbReference>
<reference evidence="2 3" key="1">
    <citation type="submission" date="2016-03" db="EMBL/GenBank/DDBJ databases">
        <title>Draft genome sequence of the Fonsecaea monophora CBS 269.37.</title>
        <authorList>
            <person name="Bombassaro A."/>
            <person name="Vinicius W.A."/>
            <person name="De Hoog S."/>
            <person name="Sun J."/>
            <person name="Souza E.M."/>
            <person name="Raittz R.T."/>
            <person name="Costa F."/>
            <person name="Leao A.C."/>
            <person name="Tadra-Sfeir M.Z."/>
            <person name="Baura V."/>
            <person name="Balsanelli E."/>
            <person name="Pedrosa F.O."/>
            <person name="Moreno L.F."/>
            <person name="Steffens M.B."/>
            <person name="Xi L."/>
            <person name="Bocca A.L."/>
            <person name="Felipe M.S."/>
            <person name="Teixeira M."/>
            <person name="Telles Filho F.Q."/>
            <person name="Azevedo C.M."/>
            <person name="Gomes R."/>
            <person name="Vicente V.A."/>
        </authorList>
    </citation>
    <scope>NUCLEOTIDE SEQUENCE [LARGE SCALE GENOMIC DNA]</scope>
    <source>
        <strain evidence="2 3">CBS 269.37</strain>
    </source>
</reference>
<feature type="compositionally biased region" description="Basic and acidic residues" evidence="1">
    <location>
        <begin position="1"/>
        <end position="17"/>
    </location>
</feature>
<name>A0A177ESQ0_9EURO</name>
<accession>A0A177ESQ0</accession>
<dbReference type="InterPro" id="IPR043502">
    <property type="entry name" value="DNA/RNA_pol_sf"/>
</dbReference>
<proteinExistence type="predicted"/>
<evidence type="ECO:0000313" key="3">
    <source>
        <dbReference type="Proteomes" id="UP000077002"/>
    </source>
</evidence>
<comment type="caution">
    <text evidence="2">The sequence shown here is derived from an EMBL/GenBank/DDBJ whole genome shotgun (WGS) entry which is preliminary data.</text>
</comment>
<evidence type="ECO:0000313" key="2">
    <source>
        <dbReference type="EMBL" id="OAG34666.1"/>
    </source>
</evidence>
<keyword evidence="3" id="KW-1185">Reference proteome</keyword>
<sequence length="194" mass="21830">MDGHRRASERHESRLSAREIGNACRSKNKEEGTRSRSRANGNHLIGLVSNVEVELMGIKVGAPFFVADHIDLEDKLIFGTPYQQGRDHSSTTWRRKESRTDSDNAIIAPGIRKFVLEHIQNLDRVFADIERAGATVSGAKASFCMAGVKIVGYVCDRFGRHADASEIEKIVTWPTPRELRGFLDICAFYRVWID</sequence>
<dbReference type="GeneID" id="34606277"/>
<organism evidence="2 3">
    <name type="scientific">Fonsecaea monophora</name>
    <dbReference type="NCBI Taxonomy" id="254056"/>
    <lineage>
        <taxon>Eukaryota</taxon>
        <taxon>Fungi</taxon>
        <taxon>Dikarya</taxon>
        <taxon>Ascomycota</taxon>
        <taxon>Pezizomycotina</taxon>
        <taxon>Eurotiomycetes</taxon>
        <taxon>Chaetothyriomycetidae</taxon>
        <taxon>Chaetothyriales</taxon>
        <taxon>Herpotrichiellaceae</taxon>
        <taxon>Fonsecaea</taxon>
    </lineage>
</organism>